<keyword evidence="3 8" id="KW-0812">Transmembrane</keyword>
<dbReference type="InterPro" id="IPR003667">
    <property type="entry name" value="NqrDE/RnfAE"/>
</dbReference>
<protein>
    <recommendedName>
        <fullName evidence="8">Ion-translocating oxidoreductase complex subunit E</fullName>
        <ecNumber evidence="8">7.-.-.-</ecNumber>
    </recommendedName>
    <alternativeName>
        <fullName evidence="8">Rnf electron transport complex subunit E</fullName>
    </alternativeName>
</protein>
<dbReference type="Proteomes" id="UP000192731">
    <property type="component" value="Unassembled WGS sequence"/>
</dbReference>
<evidence type="ECO:0000256" key="7">
    <source>
        <dbReference type="ARBA" id="ARBA00023136"/>
    </source>
</evidence>
<feature type="transmembrane region" description="Helical" evidence="8">
    <location>
        <begin position="37"/>
        <end position="58"/>
    </location>
</feature>
<dbReference type="PIRSF" id="PIRSF006102">
    <property type="entry name" value="NQR_DE"/>
    <property type="match status" value="1"/>
</dbReference>
<proteinExistence type="inferred from homology"/>
<evidence type="ECO:0000256" key="1">
    <source>
        <dbReference type="ARBA" id="ARBA00004127"/>
    </source>
</evidence>
<keyword evidence="7 8" id="KW-0472">Membrane</keyword>
<feature type="transmembrane region" description="Helical" evidence="8">
    <location>
        <begin position="70"/>
        <end position="90"/>
    </location>
</feature>
<evidence type="ECO:0000256" key="8">
    <source>
        <dbReference type="HAMAP-Rule" id="MF_00478"/>
    </source>
</evidence>
<comment type="similarity">
    <text evidence="8">Belongs to the NqrDE/RnfAE family.</text>
</comment>
<accession>A0A1W1UIS9</accession>
<comment type="function">
    <text evidence="8">Part of a membrane-bound complex that couples electron transfer with translocation of ions across the membrane.</text>
</comment>
<evidence type="ECO:0000256" key="5">
    <source>
        <dbReference type="ARBA" id="ARBA00022982"/>
    </source>
</evidence>
<feature type="transmembrane region" description="Helical" evidence="8">
    <location>
        <begin position="168"/>
        <end position="189"/>
    </location>
</feature>
<dbReference type="GO" id="GO:0012505">
    <property type="term" value="C:endomembrane system"/>
    <property type="evidence" value="ECO:0007669"/>
    <property type="project" value="UniProtKB-SubCell"/>
</dbReference>
<reference evidence="9 10" key="1">
    <citation type="submission" date="2017-04" db="EMBL/GenBank/DDBJ databases">
        <authorList>
            <person name="Afonso C.L."/>
            <person name="Miller P.J."/>
            <person name="Scott M.A."/>
            <person name="Spackman E."/>
            <person name="Goraichik I."/>
            <person name="Dimitrov K.M."/>
            <person name="Suarez D.L."/>
            <person name="Swayne D.E."/>
        </authorList>
    </citation>
    <scope>NUCLEOTIDE SEQUENCE [LARGE SCALE GENOMIC DNA]</scope>
    <source>
        <strain evidence="9 10">DSM 11270</strain>
    </source>
</reference>
<dbReference type="PANTHER" id="PTHR30586">
    <property type="entry name" value="ELECTRON TRANSPORT COMPLEX PROTEIN RNFE"/>
    <property type="match status" value="1"/>
</dbReference>
<keyword evidence="2 8" id="KW-0813">Transport</keyword>
<keyword evidence="10" id="KW-1185">Reference proteome</keyword>
<gene>
    <name evidence="8" type="primary">rnfE</name>
    <name evidence="9" type="ORF">SAMN00017405_2023</name>
</gene>
<dbReference type="OrthoDB" id="9790976at2"/>
<dbReference type="HAMAP" id="MF_00478">
    <property type="entry name" value="RsxE_RnfE"/>
    <property type="match status" value="1"/>
</dbReference>
<comment type="subcellular location">
    <subcellularLocation>
        <location evidence="8">Cell membrane</location>
        <topology evidence="8">Multi-pass membrane protein</topology>
    </subcellularLocation>
    <subcellularLocation>
        <location evidence="1">Endomembrane system</location>
        <topology evidence="1">Multi-pass membrane protein</topology>
    </subcellularLocation>
</comment>
<dbReference type="Pfam" id="PF02508">
    <property type="entry name" value="Rnf-Nqr"/>
    <property type="match status" value="1"/>
</dbReference>
<evidence type="ECO:0000256" key="6">
    <source>
        <dbReference type="ARBA" id="ARBA00022989"/>
    </source>
</evidence>
<keyword evidence="6 8" id="KW-1133">Transmembrane helix</keyword>
<dbReference type="GO" id="GO:0022900">
    <property type="term" value="P:electron transport chain"/>
    <property type="evidence" value="ECO:0007669"/>
    <property type="project" value="UniProtKB-UniRule"/>
</dbReference>
<evidence type="ECO:0000313" key="10">
    <source>
        <dbReference type="Proteomes" id="UP000192731"/>
    </source>
</evidence>
<feature type="transmembrane region" description="Helical" evidence="8">
    <location>
        <begin position="96"/>
        <end position="114"/>
    </location>
</feature>
<evidence type="ECO:0000313" key="9">
    <source>
        <dbReference type="EMBL" id="SMB81006.1"/>
    </source>
</evidence>
<feature type="transmembrane region" description="Helical" evidence="8">
    <location>
        <begin position="126"/>
        <end position="148"/>
    </location>
</feature>
<dbReference type="EC" id="7.-.-.-" evidence="8"/>
<dbReference type="GO" id="GO:0005886">
    <property type="term" value="C:plasma membrane"/>
    <property type="evidence" value="ECO:0007669"/>
    <property type="project" value="UniProtKB-SubCell"/>
</dbReference>
<evidence type="ECO:0000256" key="2">
    <source>
        <dbReference type="ARBA" id="ARBA00022448"/>
    </source>
</evidence>
<dbReference type="RefSeq" id="WP_084052057.1">
    <property type="nucleotide sequence ID" value="NZ_FWWT01000006.1"/>
</dbReference>
<keyword evidence="4 8" id="KW-1278">Translocase</keyword>
<dbReference type="NCBIfam" id="TIGR01948">
    <property type="entry name" value="rnfE"/>
    <property type="match status" value="1"/>
</dbReference>
<organism evidence="9 10">
    <name type="scientific">Desulfonispora thiosulfatigenes DSM 11270</name>
    <dbReference type="NCBI Taxonomy" id="656914"/>
    <lineage>
        <taxon>Bacteria</taxon>
        <taxon>Bacillati</taxon>
        <taxon>Bacillota</taxon>
        <taxon>Clostridia</taxon>
        <taxon>Eubacteriales</taxon>
        <taxon>Peptococcaceae</taxon>
        <taxon>Desulfonispora</taxon>
    </lineage>
</organism>
<evidence type="ECO:0000256" key="3">
    <source>
        <dbReference type="ARBA" id="ARBA00022692"/>
    </source>
</evidence>
<keyword evidence="8" id="KW-1003">Cell membrane</keyword>
<dbReference type="AlphaFoldDB" id="A0A1W1UIS9"/>
<evidence type="ECO:0000256" key="4">
    <source>
        <dbReference type="ARBA" id="ARBA00022967"/>
    </source>
</evidence>
<dbReference type="STRING" id="656914.SAMN00017405_2023"/>
<dbReference type="InterPro" id="IPR010968">
    <property type="entry name" value="RnfE"/>
</dbReference>
<comment type="subunit">
    <text evidence="8">The complex is composed of six subunits: RnfA, RnfB, RnfC, RnfD, RnfE and RnfG.</text>
</comment>
<feature type="transmembrane region" description="Helical" evidence="8">
    <location>
        <begin position="12"/>
        <end position="31"/>
    </location>
</feature>
<sequence>MNYLETFTKGLLKENPVFVALLGMCSVLAITTSMSNAIGMGAAVTVVLVMSNIVISLIRKIVPNDIRIPVFIVIMAAFVTMIELTMKAYVPAIYESLGIFIPLIVVNCVILARAEAFASRNGIIPSILDGLGMGLGYTIAVCVISFFREIIGTGKFLGFTLFGPEFEPALIMILPPGAFITLGFILAFLNKMQDRKTS</sequence>
<keyword evidence="5 8" id="KW-0249">Electron transport</keyword>
<dbReference type="PANTHER" id="PTHR30586:SF0">
    <property type="entry name" value="ION-TRANSLOCATING OXIDOREDUCTASE COMPLEX SUBUNIT E"/>
    <property type="match status" value="1"/>
</dbReference>
<dbReference type="NCBIfam" id="NF009070">
    <property type="entry name" value="PRK12405.1"/>
    <property type="match status" value="1"/>
</dbReference>
<name>A0A1W1UIS9_DESTI</name>
<dbReference type="EMBL" id="FWWT01000006">
    <property type="protein sequence ID" value="SMB81006.1"/>
    <property type="molecule type" value="Genomic_DNA"/>
</dbReference>